<feature type="domain" description="Tyr recombinase" evidence="3">
    <location>
        <begin position="175"/>
        <end position="471"/>
    </location>
</feature>
<protein>
    <submittedName>
        <fullName evidence="4">Integrase</fullName>
    </submittedName>
</protein>
<sequence>MAGWQVYWVPRRPVAVPDGVPVLAGFGDLAEREERVGIHPGDPILLSPDYRIDELLCLYLCRSSFVRLADSSKEDYTEDYCLLFDFLWLRGKSWIEATADDLWDFEDWRTRSPRNPRKVGGARWNRGLAAFTKLYSWATKSEWIAVNPVEMRQTVGRYGQSIEVPAGRSKNAKSSDVHWLTPRAFRQWVEVGLRGYGADGIPEPGWAGRMEDRNVAFAELLFSSGARLTEGGSLLTIEVPRSALRARRYYSGRLAKAVTKSKRPRTYYIAAPVVGLIEGYSESTRAAAVRRAQAKGRYDSLSERKLVTRITGRRKKVLHWVDQDGVIGETALNDATVEERMTLFTEGPAGPEPLWLWLNESGLPFHPESWENVFRGASKRCEEVLEGVVSEPPFCTPHMCRHSMALYMLVVLHHIVDLRMGLTPEERRDFRLLYGDPWRMVQDLLGHAELETTRDIYLAPVSDLQLRSLLAEPAEVEEGDGVTVTQKRVTDLLTRLAQESEGIQDLEEKLVVRQ</sequence>
<evidence type="ECO:0000256" key="2">
    <source>
        <dbReference type="ARBA" id="ARBA00023172"/>
    </source>
</evidence>
<dbReference type="AlphaFoldDB" id="A0AAU2UWI4"/>
<dbReference type="GO" id="GO:0003677">
    <property type="term" value="F:DNA binding"/>
    <property type="evidence" value="ECO:0007669"/>
    <property type="project" value="UniProtKB-KW"/>
</dbReference>
<reference evidence="4" key="1">
    <citation type="submission" date="2022-10" db="EMBL/GenBank/DDBJ databases">
        <title>The complete genomes of actinobacterial strains from the NBC collection.</title>
        <authorList>
            <person name="Joergensen T.S."/>
            <person name="Alvarez Arevalo M."/>
            <person name="Sterndorff E.B."/>
            <person name="Faurdal D."/>
            <person name="Vuksanovic O."/>
            <person name="Mourched A.-S."/>
            <person name="Charusanti P."/>
            <person name="Shaw S."/>
            <person name="Blin K."/>
            <person name="Weber T."/>
        </authorList>
    </citation>
    <scope>NUCLEOTIDE SEQUENCE</scope>
    <source>
        <strain evidence="4">NBC_00003</strain>
    </source>
</reference>
<dbReference type="InterPro" id="IPR013762">
    <property type="entry name" value="Integrase-like_cat_sf"/>
</dbReference>
<evidence type="ECO:0000256" key="1">
    <source>
        <dbReference type="ARBA" id="ARBA00023125"/>
    </source>
</evidence>
<evidence type="ECO:0000259" key="3">
    <source>
        <dbReference type="PROSITE" id="PS51898"/>
    </source>
</evidence>
<dbReference type="PROSITE" id="PS51898">
    <property type="entry name" value="TYR_RECOMBINASE"/>
    <property type="match status" value="1"/>
</dbReference>
<evidence type="ECO:0000313" key="4">
    <source>
        <dbReference type="EMBL" id="WTW59422.1"/>
    </source>
</evidence>
<dbReference type="GO" id="GO:0006310">
    <property type="term" value="P:DNA recombination"/>
    <property type="evidence" value="ECO:0007669"/>
    <property type="project" value="UniProtKB-KW"/>
</dbReference>
<dbReference type="GO" id="GO:0015074">
    <property type="term" value="P:DNA integration"/>
    <property type="evidence" value="ECO:0007669"/>
    <property type="project" value="InterPro"/>
</dbReference>
<name>A0AAU2UWI4_9ACTN</name>
<dbReference type="SUPFAM" id="SSF56349">
    <property type="entry name" value="DNA breaking-rejoining enzymes"/>
    <property type="match status" value="1"/>
</dbReference>
<dbReference type="EMBL" id="CP108318">
    <property type="protein sequence ID" value="WTW59422.1"/>
    <property type="molecule type" value="Genomic_DNA"/>
</dbReference>
<dbReference type="Gene3D" id="1.10.443.10">
    <property type="entry name" value="Intergrase catalytic core"/>
    <property type="match status" value="1"/>
</dbReference>
<dbReference type="Gene3D" id="1.10.150.130">
    <property type="match status" value="1"/>
</dbReference>
<dbReference type="InterPro" id="IPR010998">
    <property type="entry name" value="Integrase_recombinase_N"/>
</dbReference>
<dbReference type="InterPro" id="IPR011010">
    <property type="entry name" value="DNA_brk_join_enz"/>
</dbReference>
<keyword evidence="2" id="KW-0233">DNA recombination</keyword>
<gene>
    <name evidence="4" type="ORF">OG549_01480</name>
</gene>
<dbReference type="SUPFAM" id="SSF47823">
    <property type="entry name" value="lambda integrase-like, N-terminal domain"/>
    <property type="match status" value="1"/>
</dbReference>
<dbReference type="InterPro" id="IPR002104">
    <property type="entry name" value="Integrase_catalytic"/>
</dbReference>
<proteinExistence type="predicted"/>
<organism evidence="4">
    <name type="scientific">Streptomyces sp. NBC_00003</name>
    <dbReference type="NCBI Taxonomy" id="2903608"/>
    <lineage>
        <taxon>Bacteria</taxon>
        <taxon>Bacillati</taxon>
        <taxon>Actinomycetota</taxon>
        <taxon>Actinomycetes</taxon>
        <taxon>Kitasatosporales</taxon>
        <taxon>Streptomycetaceae</taxon>
        <taxon>Streptomyces</taxon>
    </lineage>
</organism>
<keyword evidence="1" id="KW-0238">DNA-binding</keyword>
<accession>A0AAU2UWI4</accession>